<feature type="region of interest" description="Disordered" evidence="1">
    <location>
        <begin position="74"/>
        <end position="119"/>
    </location>
</feature>
<dbReference type="RefSeq" id="XP_005779665.1">
    <property type="nucleotide sequence ID" value="XM_005779608.1"/>
</dbReference>
<evidence type="ECO:0000313" key="3">
    <source>
        <dbReference type="Proteomes" id="UP000013827"/>
    </source>
</evidence>
<name>A0A0D3JUQ1_EMIH1</name>
<protein>
    <submittedName>
        <fullName evidence="2">Uncharacterized protein</fullName>
    </submittedName>
</protein>
<dbReference type="GeneID" id="17272782"/>
<evidence type="ECO:0000256" key="1">
    <source>
        <dbReference type="SAM" id="MobiDB-lite"/>
    </source>
</evidence>
<proteinExistence type="predicted"/>
<reference evidence="3" key="1">
    <citation type="journal article" date="2013" name="Nature">
        <title>Pan genome of the phytoplankton Emiliania underpins its global distribution.</title>
        <authorList>
            <person name="Read B.A."/>
            <person name="Kegel J."/>
            <person name="Klute M.J."/>
            <person name="Kuo A."/>
            <person name="Lefebvre S.C."/>
            <person name="Maumus F."/>
            <person name="Mayer C."/>
            <person name="Miller J."/>
            <person name="Monier A."/>
            <person name="Salamov A."/>
            <person name="Young J."/>
            <person name="Aguilar M."/>
            <person name="Claverie J.M."/>
            <person name="Frickenhaus S."/>
            <person name="Gonzalez K."/>
            <person name="Herman E.K."/>
            <person name="Lin Y.C."/>
            <person name="Napier J."/>
            <person name="Ogata H."/>
            <person name="Sarno A.F."/>
            <person name="Shmutz J."/>
            <person name="Schroeder D."/>
            <person name="de Vargas C."/>
            <person name="Verret F."/>
            <person name="von Dassow P."/>
            <person name="Valentin K."/>
            <person name="Van de Peer Y."/>
            <person name="Wheeler G."/>
            <person name="Dacks J.B."/>
            <person name="Delwiche C.F."/>
            <person name="Dyhrman S.T."/>
            <person name="Glockner G."/>
            <person name="John U."/>
            <person name="Richards T."/>
            <person name="Worden A.Z."/>
            <person name="Zhang X."/>
            <person name="Grigoriev I.V."/>
            <person name="Allen A.E."/>
            <person name="Bidle K."/>
            <person name="Borodovsky M."/>
            <person name="Bowler C."/>
            <person name="Brownlee C."/>
            <person name="Cock J.M."/>
            <person name="Elias M."/>
            <person name="Gladyshev V.N."/>
            <person name="Groth M."/>
            <person name="Guda C."/>
            <person name="Hadaegh A."/>
            <person name="Iglesias-Rodriguez M.D."/>
            <person name="Jenkins J."/>
            <person name="Jones B.M."/>
            <person name="Lawson T."/>
            <person name="Leese F."/>
            <person name="Lindquist E."/>
            <person name="Lobanov A."/>
            <person name="Lomsadze A."/>
            <person name="Malik S.B."/>
            <person name="Marsh M.E."/>
            <person name="Mackinder L."/>
            <person name="Mock T."/>
            <person name="Mueller-Roeber B."/>
            <person name="Pagarete A."/>
            <person name="Parker M."/>
            <person name="Probert I."/>
            <person name="Quesneville H."/>
            <person name="Raines C."/>
            <person name="Rensing S.A."/>
            <person name="Riano-Pachon D.M."/>
            <person name="Richier S."/>
            <person name="Rokitta S."/>
            <person name="Shiraiwa Y."/>
            <person name="Soanes D.M."/>
            <person name="van der Giezen M."/>
            <person name="Wahlund T.M."/>
            <person name="Williams B."/>
            <person name="Wilson W."/>
            <person name="Wolfe G."/>
            <person name="Wurch L.L."/>
        </authorList>
    </citation>
    <scope>NUCLEOTIDE SEQUENCE</scope>
</reference>
<dbReference type="AlphaFoldDB" id="A0A0D3JUQ1"/>
<reference evidence="2" key="2">
    <citation type="submission" date="2024-10" db="UniProtKB">
        <authorList>
            <consortium name="EnsemblProtists"/>
        </authorList>
    </citation>
    <scope>IDENTIFICATION</scope>
</reference>
<sequence>MAFTSPTVGRKSVSARETSGLLIRTTRCPRSRYPFRMATLARSLTENMTPAPGCAERGSPWRSASVRQYSLRARTMPSCATPAGTSNSSPRGAEDDAMSSAPSSLGSVATKRASLRRWR</sequence>
<dbReference type="Proteomes" id="UP000013827">
    <property type="component" value="Unassembled WGS sequence"/>
</dbReference>
<keyword evidence="3" id="KW-1185">Reference proteome</keyword>
<dbReference type="KEGG" id="ehx:EMIHUDRAFT_450217"/>
<accession>A0A0D3JUQ1</accession>
<dbReference type="PaxDb" id="2903-EOD27236"/>
<dbReference type="HOGENOM" id="CLU_2065897_0_0_1"/>
<organism evidence="2 3">
    <name type="scientific">Emiliania huxleyi (strain CCMP1516)</name>
    <dbReference type="NCBI Taxonomy" id="280463"/>
    <lineage>
        <taxon>Eukaryota</taxon>
        <taxon>Haptista</taxon>
        <taxon>Haptophyta</taxon>
        <taxon>Prymnesiophyceae</taxon>
        <taxon>Isochrysidales</taxon>
        <taxon>Noelaerhabdaceae</taxon>
        <taxon>Emiliania</taxon>
    </lineage>
</organism>
<feature type="region of interest" description="Disordered" evidence="1">
    <location>
        <begin position="1"/>
        <end position="21"/>
    </location>
</feature>
<dbReference type="EnsemblProtists" id="EOD27236">
    <property type="protein sequence ID" value="EOD27236"/>
    <property type="gene ID" value="EMIHUDRAFT_450217"/>
</dbReference>
<evidence type="ECO:0000313" key="2">
    <source>
        <dbReference type="EnsemblProtists" id="EOD27236"/>
    </source>
</evidence>